<dbReference type="GO" id="GO:0005794">
    <property type="term" value="C:Golgi apparatus"/>
    <property type="evidence" value="ECO:0007669"/>
    <property type="project" value="TreeGrafter"/>
</dbReference>
<accession>A0A443NF33</accession>
<keyword evidence="6 8" id="KW-0472">Membrane</keyword>
<reference evidence="11 12" key="1">
    <citation type="journal article" date="2019" name="Nat. Plants">
        <title>Stout camphor tree genome fills gaps in understanding of flowering plant genome evolution.</title>
        <authorList>
            <person name="Chaw S.M."/>
            <person name="Liu Y.C."/>
            <person name="Wu Y.W."/>
            <person name="Wang H.Y."/>
            <person name="Lin C.I."/>
            <person name="Wu C.S."/>
            <person name="Ke H.M."/>
            <person name="Chang L.Y."/>
            <person name="Hsu C.Y."/>
            <person name="Yang H.T."/>
            <person name="Sudianto E."/>
            <person name="Hsu M.H."/>
            <person name="Wu K.P."/>
            <person name="Wang L.N."/>
            <person name="Leebens-Mack J.H."/>
            <person name="Tsai I.J."/>
        </authorList>
    </citation>
    <scope>NUCLEOTIDE SEQUENCE [LARGE SCALE GENOMIC DNA]</scope>
    <source>
        <strain evidence="12">cv. Chaw 1501</strain>
        <tissue evidence="11">Young leaves</tissue>
    </source>
</reference>
<sequence length="451" mass="51644">MFPSLKSPKALTAHTKRENKSKREMGAGPLKDQTHFLTKRLLPCVIYALLPLALFRFYFYPPSFNESLEKAPQDKPIIVIKPSSKATNEKFSGIPCDYTSGKWVRDMLGPRYNGTSCTTIKDGQNCMSHGRPDLGYLYWRWKPKGCNLPRFEPSTFLRIVENKHLAFVGDSMARNQLESLLCLLSEASPPHLVYRDGEENKFRRWHISSHNITVSIYWSPFLVKGIEKSASGFNHNRLYVDLVDDRWGSEMGQMDVIVLSIGHWFLHPAVYLEKDLVLGCHFCPNMNHTEIGFYQVFRKSLRTALKAISDVQDGKKRQIIVTTFSPSHFEGDWDKAGACPKKMPSKEGEKAMESMDVEMRNIEIEEVEVAMKNGAQIGLQFETLDITKLSLMRPDGHPGPYMYPFPFAHGVPERVQNDCVHWCLPGPIDTWNEILLEVMKRWEVQANRDGL</sequence>
<keyword evidence="12" id="KW-1185">Reference proteome</keyword>
<dbReference type="InterPro" id="IPR025846">
    <property type="entry name" value="TBL_N"/>
</dbReference>
<comment type="subcellular location">
    <subcellularLocation>
        <location evidence="1">Membrane</location>
        <topology evidence="1">Single-pass membrane protein</topology>
    </subcellularLocation>
</comment>
<evidence type="ECO:0000256" key="8">
    <source>
        <dbReference type="SAM" id="Phobius"/>
    </source>
</evidence>
<dbReference type="AlphaFoldDB" id="A0A443NF33"/>
<evidence type="ECO:0000256" key="5">
    <source>
        <dbReference type="ARBA" id="ARBA00022989"/>
    </source>
</evidence>
<feature type="domain" description="Trichome birefringence-like N-terminal" evidence="10">
    <location>
        <begin position="96"/>
        <end position="147"/>
    </location>
</feature>
<feature type="domain" description="Trichome birefringence-like C-terminal" evidence="9">
    <location>
        <begin position="148"/>
        <end position="437"/>
    </location>
</feature>
<evidence type="ECO:0000256" key="6">
    <source>
        <dbReference type="ARBA" id="ARBA00023136"/>
    </source>
</evidence>
<dbReference type="GO" id="GO:0016020">
    <property type="term" value="C:membrane"/>
    <property type="evidence" value="ECO:0007669"/>
    <property type="project" value="UniProtKB-SubCell"/>
</dbReference>
<dbReference type="InterPro" id="IPR026057">
    <property type="entry name" value="TBL_C"/>
</dbReference>
<feature type="region of interest" description="Disordered" evidence="7">
    <location>
        <begin position="1"/>
        <end position="28"/>
    </location>
</feature>
<evidence type="ECO:0000256" key="4">
    <source>
        <dbReference type="ARBA" id="ARBA00022968"/>
    </source>
</evidence>
<keyword evidence="3 8" id="KW-0812">Transmembrane</keyword>
<dbReference type="Pfam" id="PF14416">
    <property type="entry name" value="PMR5N"/>
    <property type="match status" value="1"/>
</dbReference>
<keyword evidence="4" id="KW-0735">Signal-anchor</keyword>
<dbReference type="GO" id="GO:0016413">
    <property type="term" value="F:O-acetyltransferase activity"/>
    <property type="evidence" value="ECO:0007669"/>
    <property type="project" value="InterPro"/>
</dbReference>
<comment type="similarity">
    <text evidence="2">Belongs to the PC-esterase family. TBL subfamily.</text>
</comment>
<evidence type="ECO:0000259" key="10">
    <source>
        <dbReference type="Pfam" id="PF14416"/>
    </source>
</evidence>
<evidence type="ECO:0000256" key="2">
    <source>
        <dbReference type="ARBA" id="ARBA00007727"/>
    </source>
</evidence>
<proteinExistence type="inferred from homology"/>
<evidence type="ECO:0000313" key="12">
    <source>
        <dbReference type="Proteomes" id="UP000283530"/>
    </source>
</evidence>
<dbReference type="Pfam" id="PF13839">
    <property type="entry name" value="PC-Esterase"/>
    <property type="match status" value="1"/>
</dbReference>
<dbReference type="PANTHER" id="PTHR32285">
    <property type="entry name" value="PROTEIN TRICHOME BIREFRINGENCE-LIKE 9-RELATED"/>
    <property type="match status" value="1"/>
</dbReference>
<evidence type="ECO:0000256" key="1">
    <source>
        <dbReference type="ARBA" id="ARBA00004167"/>
    </source>
</evidence>
<feature type="transmembrane region" description="Helical" evidence="8">
    <location>
        <begin position="41"/>
        <end position="60"/>
    </location>
</feature>
<keyword evidence="5 8" id="KW-1133">Transmembrane helix</keyword>
<evidence type="ECO:0000259" key="9">
    <source>
        <dbReference type="Pfam" id="PF13839"/>
    </source>
</evidence>
<dbReference type="Proteomes" id="UP000283530">
    <property type="component" value="Unassembled WGS sequence"/>
</dbReference>
<gene>
    <name evidence="11" type="ORF">CKAN_00557800</name>
</gene>
<dbReference type="InterPro" id="IPR029962">
    <property type="entry name" value="TBL"/>
</dbReference>
<evidence type="ECO:0000256" key="3">
    <source>
        <dbReference type="ARBA" id="ARBA00022692"/>
    </source>
</evidence>
<evidence type="ECO:0000256" key="7">
    <source>
        <dbReference type="SAM" id="MobiDB-lite"/>
    </source>
</evidence>
<feature type="compositionally biased region" description="Basic and acidic residues" evidence="7">
    <location>
        <begin position="15"/>
        <end position="25"/>
    </location>
</feature>
<organism evidence="11 12">
    <name type="scientific">Cinnamomum micranthum f. kanehirae</name>
    <dbReference type="NCBI Taxonomy" id="337451"/>
    <lineage>
        <taxon>Eukaryota</taxon>
        <taxon>Viridiplantae</taxon>
        <taxon>Streptophyta</taxon>
        <taxon>Embryophyta</taxon>
        <taxon>Tracheophyta</taxon>
        <taxon>Spermatophyta</taxon>
        <taxon>Magnoliopsida</taxon>
        <taxon>Magnoliidae</taxon>
        <taxon>Laurales</taxon>
        <taxon>Lauraceae</taxon>
        <taxon>Cinnamomum</taxon>
    </lineage>
</organism>
<name>A0A443NF33_9MAGN</name>
<dbReference type="OrthoDB" id="630188at2759"/>
<comment type="caution">
    <text evidence="11">The sequence shown here is derived from an EMBL/GenBank/DDBJ whole genome shotgun (WGS) entry which is preliminary data.</text>
</comment>
<dbReference type="EMBL" id="QPKB01000002">
    <property type="protein sequence ID" value="RWR77104.1"/>
    <property type="molecule type" value="Genomic_DNA"/>
</dbReference>
<protein>
    <submittedName>
        <fullName evidence="11">Protein ALTERED XYLOGLUCAN 4</fullName>
    </submittedName>
</protein>
<evidence type="ECO:0000313" key="11">
    <source>
        <dbReference type="EMBL" id="RWR77104.1"/>
    </source>
</evidence>
<dbReference type="PANTHER" id="PTHR32285:SF57">
    <property type="entry name" value="XYLOGLUCAN O-ACETYLTRANSFERASE 1"/>
    <property type="match status" value="1"/>
</dbReference>